<name>A0A401PTI5_SCYTO</name>
<accession>A0A401PTI5</accession>
<feature type="non-terminal residue" evidence="1">
    <location>
        <position position="202"/>
    </location>
</feature>
<comment type="caution">
    <text evidence="1">The sequence shown here is derived from an EMBL/GenBank/DDBJ whole genome shotgun (WGS) entry which is preliminary data.</text>
</comment>
<dbReference type="EMBL" id="BFAA01017859">
    <property type="protein sequence ID" value="GCB76393.1"/>
    <property type="molecule type" value="Genomic_DNA"/>
</dbReference>
<evidence type="ECO:0000313" key="1">
    <source>
        <dbReference type="EMBL" id="GCB76393.1"/>
    </source>
</evidence>
<dbReference type="AlphaFoldDB" id="A0A401PTI5"/>
<dbReference type="STRING" id="75743.A0A401PTI5"/>
<proteinExistence type="predicted"/>
<reference evidence="1 2" key="1">
    <citation type="journal article" date="2018" name="Nat. Ecol. Evol.">
        <title>Shark genomes provide insights into elasmobranch evolution and the origin of vertebrates.</title>
        <authorList>
            <person name="Hara Y"/>
            <person name="Yamaguchi K"/>
            <person name="Onimaru K"/>
            <person name="Kadota M"/>
            <person name="Koyanagi M"/>
            <person name="Keeley SD"/>
            <person name="Tatsumi K"/>
            <person name="Tanaka K"/>
            <person name="Motone F"/>
            <person name="Kageyama Y"/>
            <person name="Nozu R"/>
            <person name="Adachi N"/>
            <person name="Nishimura O"/>
            <person name="Nakagawa R"/>
            <person name="Tanegashima C"/>
            <person name="Kiyatake I"/>
            <person name="Matsumoto R"/>
            <person name="Murakumo K"/>
            <person name="Nishida K"/>
            <person name="Terakita A"/>
            <person name="Kuratani S"/>
            <person name="Sato K"/>
            <person name="Hyodo S Kuraku.S."/>
        </authorList>
    </citation>
    <scope>NUCLEOTIDE SEQUENCE [LARGE SCALE GENOMIC DNA]</scope>
</reference>
<organism evidence="1 2">
    <name type="scientific">Scyliorhinus torazame</name>
    <name type="common">Cloudy catshark</name>
    <name type="synonym">Catulus torazame</name>
    <dbReference type="NCBI Taxonomy" id="75743"/>
    <lineage>
        <taxon>Eukaryota</taxon>
        <taxon>Metazoa</taxon>
        <taxon>Chordata</taxon>
        <taxon>Craniata</taxon>
        <taxon>Vertebrata</taxon>
        <taxon>Chondrichthyes</taxon>
        <taxon>Elasmobranchii</taxon>
        <taxon>Galeomorphii</taxon>
        <taxon>Galeoidea</taxon>
        <taxon>Carcharhiniformes</taxon>
        <taxon>Scyliorhinidae</taxon>
        <taxon>Scyliorhinus</taxon>
    </lineage>
</organism>
<dbReference type="Proteomes" id="UP000288216">
    <property type="component" value="Unassembled WGS sequence"/>
</dbReference>
<dbReference type="PANTHER" id="PTHR45013">
    <property type="entry name" value="NACHT DOMAIN- AND WD REPEAT-CONTAINING PROTEIN 1"/>
    <property type="match status" value="1"/>
</dbReference>
<protein>
    <submittedName>
        <fullName evidence="1">Uncharacterized protein</fullName>
    </submittedName>
</protein>
<gene>
    <name evidence="1" type="ORF">scyTo_0021003</name>
</gene>
<dbReference type="OrthoDB" id="6134417at2759"/>
<sequence length="202" mass="22692">MGKQLKNTMFPYNLMGLCLIYLTSRRGANVLDNGSLRLTGASCVSAQPLKFGDDLVNLRKLSELPYQLLHAGRIDELKQEVLGNMEWIVCKIQVTGMKSMLEDFSACTKQVDCPEVQLIQDALLLIWPTVDFMENGIDPSVLCIEMLARLDFFKGSYPMIDELCKQCEKWCAVWPNPIFTPLCGFFQPPGGPLRTTLTGFSK</sequence>
<dbReference type="Gene3D" id="1.25.40.370">
    <property type="match status" value="1"/>
</dbReference>
<evidence type="ECO:0000313" key="2">
    <source>
        <dbReference type="Proteomes" id="UP000288216"/>
    </source>
</evidence>
<dbReference type="InterPro" id="IPR043365">
    <property type="entry name" value="NWD1"/>
</dbReference>
<keyword evidence="2" id="KW-1185">Reference proteome</keyword>
<dbReference type="PANTHER" id="PTHR45013:SF1">
    <property type="entry name" value="NACHT DOMAIN- AND WD REPEAT-CONTAINING PROTEIN 1"/>
    <property type="match status" value="1"/>
</dbReference>